<gene>
    <name evidence="1" type="ORF">EDS130_LOCUS38496</name>
    <name evidence="2" type="ORF">XAT740_LOCUS36189</name>
</gene>
<name>A0A815NX87_ADIRI</name>
<dbReference type="Proteomes" id="UP000663852">
    <property type="component" value="Unassembled WGS sequence"/>
</dbReference>
<evidence type="ECO:0000313" key="3">
    <source>
        <dbReference type="Proteomes" id="UP000663828"/>
    </source>
</evidence>
<dbReference type="Proteomes" id="UP000663828">
    <property type="component" value="Unassembled WGS sequence"/>
</dbReference>
<sequence>MSKNIFIQLSNSTKESSHFDDFEYPLQCTFDIYGYNALSKTYEFIYNRQMNIQYGALIGGLNLHLNILNWQKHHYRLYLSAKDRDRKFKCISSITLTQHGLVDENNPKHLNTFLLEIDG</sequence>
<protein>
    <submittedName>
        <fullName evidence="2">Uncharacterized protein</fullName>
    </submittedName>
</protein>
<keyword evidence="3" id="KW-1185">Reference proteome</keyword>
<dbReference type="EMBL" id="CAJNOR010003691">
    <property type="protein sequence ID" value="CAF1438755.1"/>
    <property type="molecule type" value="Genomic_DNA"/>
</dbReference>
<comment type="caution">
    <text evidence="2">The sequence shown here is derived from an EMBL/GenBank/DDBJ whole genome shotgun (WGS) entry which is preliminary data.</text>
</comment>
<evidence type="ECO:0000313" key="2">
    <source>
        <dbReference type="EMBL" id="CAF1438755.1"/>
    </source>
</evidence>
<accession>A0A815NX87</accession>
<evidence type="ECO:0000313" key="1">
    <source>
        <dbReference type="EMBL" id="CAF1435473.1"/>
    </source>
</evidence>
<dbReference type="AlphaFoldDB" id="A0A815NX87"/>
<proteinExistence type="predicted"/>
<organism evidence="2 3">
    <name type="scientific">Adineta ricciae</name>
    <name type="common">Rotifer</name>
    <dbReference type="NCBI Taxonomy" id="249248"/>
    <lineage>
        <taxon>Eukaryota</taxon>
        <taxon>Metazoa</taxon>
        <taxon>Spiralia</taxon>
        <taxon>Gnathifera</taxon>
        <taxon>Rotifera</taxon>
        <taxon>Eurotatoria</taxon>
        <taxon>Bdelloidea</taxon>
        <taxon>Adinetida</taxon>
        <taxon>Adinetidae</taxon>
        <taxon>Adineta</taxon>
    </lineage>
</organism>
<reference evidence="2" key="1">
    <citation type="submission" date="2021-02" db="EMBL/GenBank/DDBJ databases">
        <authorList>
            <person name="Nowell W R."/>
        </authorList>
    </citation>
    <scope>NUCLEOTIDE SEQUENCE</scope>
</reference>
<dbReference type="EMBL" id="CAJNOJ010000403">
    <property type="protein sequence ID" value="CAF1435473.1"/>
    <property type="molecule type" value="Genomic_DNA"/>
</dbReference>